<feature type="transmembrane region" description="Helical" evidence="2">
    <location>
        <begin position="29"/>
        <end position="45"/>
    </location>
</feature>
<proteinExistence type="predicted"/>
<evidence type="ECO:0000256" key="1">
    <source>
        <dbReference type="SAM" id="MobiDB-lite"/>
    </source>
</evidence>
<evidence type="ECO:0000256" key="2">
    <source>
        <dbReference type="SAM" id="Phobius"/>
    </source>
</evidence>
<name>A0A6J7W6J7_9CAUD</name>
<organism evidence="3">
    <name type="scientific">uncultured Caudovirales phage</name>
    <dbReference type="NCBI Taxonomy" id="2100421"/>
    <lineage>
        <taxon>Viruses</taxon>
        <taxon>Duplodnaviria</taxon>
        <taxon>Heunggongvirae</taxon>
        <taxon>Uroviricota</taxon>
        <taxon>Caudoviricetes</taxon>
        <taxon>Peduoviridae</taxon>
        <taxon>Maltschvirus</taxon>
        <taxon>Maltschvirus maltsch</taxon>
    </lineage>
</organism>
<reference evidence="3" key="1">
    <citation type="submission" date="2020-05" db="EMBL/GenBank/DDBJ databases">
        <authorList>
            <person name="Chiriac C."/>
            <person name="Salcher M."/>
            <person name="Ghai R."/>
            <person name="Kavagutti S V."/>
        </authorList>
    </citation>
    <scope>NUCLEOTIDE SEQUENCE</scope>
</reference>
<protein>
    <submittedName>
        <fullName evidence="3">Uncharacterized protein</fullName>
    </submittedName>
</protein>
<sequence length="81" mass="9044">MNWIDAALLVAVLIGVGCGVFMVARSPTFWADVGVAVFAALLPTLKDYIARRNSPEVEAKMHQAARRAQEWDNFNKRPKDK</sequence>
<keyword evidence="2" id="KW-1133">Transmembrane helix</keyword>
<accession>A0A6J7W6J7</accession>
<evidence type="ECO:0000313" key="3">
    <source>
        <dbReference type="EMBL" id="CAB5155669.1"/>
    </source>
</evidence>
<gene>
    <name evidence="3" type="ORF">UFOVP149_22</name>
</gene>
<dbReference type="EMBL" id="LR798198">
    <property type="protein sequence ID" value="CAB5155669.1"/>
    <property type="molecule type" value="Genomic_DNA"/>
</dbReference>
<feature type="transmembrane region" description="Helical" evidence="2">
    <location>
        <begin position="7"/>
        <end position="23"/>
    </location>
</feature>
<keyword evidence="2" id="KW-0472">Membrane</keyword>
<keyword evidence="2" id="KW-0812">Transmembrane</keyword>
<feature type="region of interest" description="Disordered" evidence="1">
    <location>
        <begin position="62"/>
        <end position="81"/>
    </location>
</feature>